<dbReference type="EMBL" id="BSUZ01000001">
    <property type="protein sequence ID" value="GMA85492.1"/>
    <property type="molecule type" value="Genomic_DNA"/>
</dbReference>
<evidence type="ECO:0000313" key="1">
    <source>
        <dbReference type="EMBL" id="GMA85492.1"/>
    </source>
</evidence>
<protein>
    <submittedName>
        <fullName evidence="1">Uncharacterized protein</fullName>
    </submittedName>
</protein>
<accession>A0ABQ6JCK1</accession>
<sequence>MSQAVCTITGGEHCEAAGAGGGGQALTPYEQAVSGGYVALGDELLVG</sequence>
<name>A0ABQ6JCK1_9ACTN</name>
<evidence type="ECO:0000313" key="2">
    <source>
        <dbReference type="Proteomes" id="UP001157017"/>
    </source>
</evidence>
<comment type="caution">
    <text evidence="1">The sequence shown here is derived from an EMBL/GenBank/DDBJ whole genome shotgun (WGS) entry which is preliminary data.</text>
</comment>
<dbReference type="Proteomes" id="UP001157017">
    <property type="component" value="Unassembled WGS sequence"/>
</dbReference>
<keyword evidence="2" id="KW-1185">Reference proteome</keyword>
<organism evidence="1 2">
    <name type="scientific">Angustibacter aerolatus</name>
    <dbReference type="NCBI Taxonomy" id="1162965"/>
    <lineage>
        <taxon>Bacteria</taxon>
        <taxon>Bacillati</taxon>
        <taxon>Actinomycetota</taxon>
        <taxon>Actinomycetes</taxon>
        <taxon>Kineosporiales</taxon>
        <taxon>Kineosporiaceae</taxon>
    </lineage>
</organism>
<reference evidence="2" key="1">
    <citation type="journal article" date="2019" name="Int. J. Syst. Evol. Microbiol.">
        <title>The Global Catalogue of Microorganisms (GCM) 10K type strain sequencing project: providing services to taxonomists for standard genome sequencing and annotation.</title>
        <authorList>
            <consortium name="The Broad Institute Genomics Platform"/>
            <consortium name="The Broad Institute Genome Sequencing Center for Infectious Disease"/>
            <person name="Wu L."/>
            <person name="Ma J."/>
        </authorList>
    </citation>
    <scope>NUCLEOTIDE SEQUENCE [LARGE SCALE GENOMIC DNA]</scope>
    <source>
        <strain evidence="2">NBRC 108730</strain>
    </source>
</reference>
<proteinExistence type="predicted"/>
<gene>
    <name evidence="1" type="ORF">GCM10025868_07420</name>
</gene>